<sequence>MPMPVSRGRKRKKDNGRTAVQRQNAPALYPVPDDDCSCPICTGEVEDPGELVDALAADAGDLVEIEDPIEAEVMGALLLSSGELLGPEFEEALVGGLLPGLEARAGTEALALLLALGAVAEGEVHQAATAAAGRLVAAGTTRPAWAAELDEPVTVGECWHVGDPLGIASVLAGTFRRAGRSHGFLVTVDHLDCGAASEIALLDGNDLAGALDDMCAGARRDGVDLVRTSLDPADFRGRVEKALATRADHDRDELESDPGGVGLPDADTDDDGEPPYEVMATLLRSRLRTLPQPPRESTVSDHAASLPAKMLAQLVPRLGASPFDMPPGRRRRTEKLLPKRKKADGPAPIYQIKVSLRGAKPPIWRRLEVPANISLARLHRVIQAAFGWTDSHLHAFETPYGDFGIADPAIGHRAEAPVSLEQVAPAEKSKIRYTYDFGDDWEHEIVVEKILARESKTSYPRCTGGRRAAPPEDCGGIYGYAELLEVLADPDDPEHDDRLEWLGIDTAAEFDPAAFDVQEVNRRLSALR</sequence>
<dbReference type="EMBL" id="BJFL01000003">
    <property type="protein sequence ID" value="GDY29191.1"/>
    <property type="molecule type" value="Genomic_DNA"/>
</dbReference>
<evidence type="ECO:0000313" key="4">
    <source>
        <dbReference type="Proteomes" id="UP000298860"/>
    </source>
</evidence>
<evidence type="ECO:0000259" key="2">
    <source>
        <dbReference type="Pfam" id="PF07929"/>
    </source>
</evidence>
<gene>
    <name evidence="3" type="ORF">GTS_08240</name>
</gene>
<dbReference type="InterPro" id="IPR024047">
    <property type="entry name" value="MM3350-like_sf"/>
</dbReference>
<feature type="domain" description="Plasmid pRiA4b Orf3-like" evidence="2">
    <location>
        <begin position="349"/>
        <end position="518"/>
    </location>
</feature>
<evidence type="ECO:0000313" key="3">
    <source>
        <dbReference type="EMBL" id="GDY29191.1"/>
    </source>
</evidence>
<dbReference type="InterPro" id="IPR012912">
    <property type="entry name" value="Plasmid_pRiA4b_Orf3-like"/>
</dbReference>
<dbReference type="AlphaFoldDB" id="A0A4D4IY81"/>
<feature type="region of interest" description="Disordered" evidence="1">
    <location>
        <begin position="244"/>
        <end position="273"/>
    </location>
</feature>
<dbReference type="PANTHER" id="PTHR41878:SF1">
    <property type="entry name" value="TNPR PROTEIN"/>
    <property type="match status" value="1"/>
</dbReference>
<dbReference type="SUPFAM" id="SSF159941">
    <property type="entry name" value="MM3350-like"/>
    <property type="match status" value="1"/>
</dbReference>
<feature type="region of interest" description="Disordered" evidence="1">
    <location>
        <begin position="1"/>
        <end position="28"/>
    </location>
</feature>
<dbReference type="Gene3D" id="3.10.290.30">
    <property type="entry name" value="MM3350-like"/>
    <property type="match status" value="1"/>
</dbReference>
<name>A0A4D4IY81_9PSEU</name>
<dbReference type="PANTHER" id="PTHR41878">
    <property type="entry name" value="LEXA REPRESSOR-RELATED"/>
    <property type="match status" value="1"/>
</dbReference>
<proteinExistence type="predicted"/>
<comment type="caution">
    <text evidence="3">The sequence shown here is derived from an EMBL/GenBank/DDBJ whole genome shotgun (WGS) entry which is preliminary data.</text>
</comment>
<reference evidence="4" key="1">
    <citation type="submission" date="2019-04" db="EMBL/GenBank/DDBJ databases">
        <title>Draft genome sequence of Pseudonocardiaceae bacterium SL3-2-4.</title>
        <authorList>
            <person name="Ningsih F."/>
            <person name="Yokota A."/>
            <person name="Sakai Y."/>
            <person name="Nanatani K."/>
            <person name="Yabe S."/>
            <person name="Oetari A."/>
            <person name="Sjamsuridzal W."/>
        </authorList>
    </citation>
    <scope>NUCLEOTIDE SEQUENCE [LARGE SCALE GENOMIC DNA]</scope>
    <source>
        <strain evidence="4">SL3-2-4</strain>
    </source>
</reference>
<protein>
    <recommendedName>
        <fullName evidence="2">Plasmid pRiA4b Orf3-like domain-containing protein</fullName>
    </recommendedName>
</protein>
<dbReference type="Proteomes" id="UP000298860">
    <property type="component" value="Unassembled WGS sequence"/>
</dbReference>
<dbReference type="Pfam" id="PF07929">
    <property type="entry name" value="PRiA4_ORF3"/>
    <property type="match status" value="1"/>
</dbReference>
<evidence type="ECO:0000256" key="1">
    <source>
        <dbReference type="SAM" id="MobiDB-lite"/>
    </source>
</evidence>
<keyword evidence="4" id="KW-1185">Reference proteome</keyword>
<accession>A0A4D4IY81</accession>
<organism evidence="3 4">
    <name type="scientific">Gandjariella thermophila</name>
    <dbReference type="NCBI Taxonomy" id="1931992"/>
    <lineage>
        <taxon>Bacteria</taxon>
        <taxon>Bacillati</taxon>
        <taxon>Actinomycetota</taxon>
        <taxon>Actinomycetes</taxon>
        <taxon>Pseudonocardiales</taxon>
        <taxon>Pseudonocardiaceae</taxon>
        <taxon>Gandjariella</taxon>
    </lineage>
</organism>